<evidence type="ECO:0000256" key="1">
    <source>
        <dbReference type="SAM" id="SignalP"/>
    </source>
</evidence>
<proteinExistence type="predicted"/>
<dbReference type="InterPro" id="IPR032676">
    <property type="entry name" value="YkuD_2"/>
</dbReference>
<comment type="caution">
    <text evidence="2">The sequence shown here is derived from an EMBL/GenBank/DDBJ whole genome shotgun (WGS) entry which is preliminary data.</text>
</comment>
<dbReference type="Proteomes" id="UP001193501">
    <property type="component" value="Unassembled WGS sequence"/>
</dbReference>
<evidence type="ECO:0008006" key="4">
    <source>
        <dbReference type="Google" id="ProtNLM"/>
    </source>
</evidence>
<protein>
    <recommendedName>
        <fullName evidence="4">L,D-transpeptidase catalytic domain</fullName>
    </recommendedName>
</protein>
<keyword evidence="3" id="KW-1185">Reference proteome</keyword>
<feature type="signal peptide" evidence="1">
    <location>
        <begin position="1"/>
        <end position="24"/>
    </location>
</feature>
<keyword evidence="1" id="KW-0732">Signal</keyword>
<feature type="chain" id="PRO_5042058570" description="L,D-transpeptidase catalytic domain" evidence="1">
    <location>
        <begin position="25"/>
        <end position="311"/>
    </location>
</feature>
<dbReference type="EMBL" id="JAABNR010000018">
    <property type="protein sequence ID" value="NBZ89173.1"/>
    <property type="molecule type" value="Genomic_DNA"/>
</dbReference>
<accession>A0AAE4YAP6</accession>
<organism evidence="2 3">
    <name type="scientific">Stagnihabitans tardus</name>
    <dbReference type="NCBI Taxonomy" id="2699202"/>
    <lineage>
        <taxon>Bacteria</taxon>
        <taxon>Pseudomonadati</taxon>
        <taxon>Pseudomonadota</taxon>
        <taxon>Alphaproteobacteria</taxon>
        <taxon>Rhodobacterales</taxon>
        <taxon>Paracoccaceae</taxon>
        <taxon>Stagnihabitans</taxon>
    </lineage>
</organism>
<evidence type="ECO:0000313" key="3">
    <source>
        <dbReference type="Proteomes" id="UP001193501"/>
    </source>
</evidence>
<dbReference type="RefSeq" id="WP_168775975.1">
    <property type="nucleotide sequence ID" value="NZ_JAABNR010000018.1"/>
</dbReference>
<name>A0AAE4YAP6_9RHOB</name>
<dbReference type="AlphaFoldDB" id="A0AAE4YAP6"/>
<dbReference type="Pfam" id="PF13645">
    <property type="entry name" value="YkuD_2"/>
    <property type="match status" value="1"/>
</dbReference>
<evidence type="ECO:0000313" key="2">
    <source>
        <dbReference type="EMBL" id="NBZ89173.1"/>
    </source>
</evidence>
<sequence>MMTLPRPFRLLPLLALLACPPALAEEVPAWLSPHVGLKDGQIAPVVLDRARALHQRNQKEGRVSNPCFFAMDATRPHLLDDGSVGRRFFVICEDSQTFRAVSSGHGSGRNLKGLADFSNGKQCARNFGNAEGSNLTTGGAYVTAETRTSFKGYYRAKGQMTPLMRSFLQFEGVNETANARARAIGGHAAVLVRNQCRMRAPESPHADAEGFVPLGDLVDYAAGRSNGCTSWTPGDAAEILSLVQDQPTTLYIYPEAADIAAAGRGYWDAGCLKSIGQPRYWSEAELGPLIARYAKEHPPAPAQPLPICEGQ</sequence>
<reference evidence="2" key="1">
    <citation type="submission" date="2020-01" db="EMBL/GenBank/DDBJ databases">
        <authorList>
            <person name="Chen W.-M."/>
        </authorList>
    </citation>
    <scope>NUCLEOTIDE SEQUENCE</scope>
    <source>
        <strain evidence="2">CYK-10</strain>
    </source>
</reference>
<gene>
    <name evidence="2" type="ORF">GV832_16410</name>
</gene>